<dbReference type="AlphaFoldDB" id="A0A0F9NNE1"/>
<reference evidence="1" key="1">
    <citation type="journal article" date="2015" name="Nature">
        <title>Complex archaea that bridge the gap between prokaryotes and eukaryotes.</title>
        <authorList>
            <person name="Spang A."/>
            <person name="Saw J.H."/>
            <person name="Jorgensen S.L."/>
            <person name="Zaremba-Niedzwiedzka K."/>
            <person name="Martijn J."/>
            <person name="Lind A.E."/>
            <person name="van Eijk R."/>
            <person name="Schleper C."/>
            <person name="Guy L."/>
            <person name="Ettema T.J."/>
        </authorList>
    </citation>
    <scope>NUCLEOTIDE SEQUENCE</scope>
</reference>
<name>A0A0F9NNE1_9ZZZZ</name>
<organism evidence="1">
    <name type="scientific">marine sediment metagenome</name>
    <dbReference type="NCBI Taxonomy" id="412755"/>
    <lineage>
        <taxon>unclassified sequences</taxon>
        <taxon>metagenomes</taxon>
        <taxon>ecological metagenomes</taxon>
    </lineage>
</organism>
<gene>
    <name evidence="1" type="ORF">LCGC14_0946150</name>
</gene>
<accession>A0A0F9NNE1</accession>
<proteinExistence type="predicted"/>
<sequence length="54" mass="6386">MKTIQVFQQGDRWMVYYSDDKLLLPTPFSPRSHTIEEVKTVLNKKNPEYLVVSD</sequence>
<comment type="caution">
    <text evidence="1">The sequence shown here is derived from an EMBL/GenBank/DDBJ whole genome shotgun (WGS) entry which is preliminary data.</text>
</comment>
<protein>
    <submittedName>
        <fullName evidence="1">Uncharacterized protein</fullName>
    </submittedName>
</protein>
<evidence type="ECO:0000313" key="1">
    <source>
        <dbReference type="EMBL" id="KKN19404.1"/>
    </source>
</evidence>
<dbReference type="EMBL" id="LAZR01003339">
    <property type="protein sequence ID" value="KKN19404.1"/>
    <property type="molecule type" value="Genomic_DNA"/>
</dbReference>